<evidence type="ECO:0000313" key="1">
    <source>
        <dbReference type="EMBL" id="EFX95564.1"/>
    </source>
</evidence>
<comment type="caution">
    <text evidence="1">The sequence shown here is derived from an EMBL/GenBank/DDBJ whole genome shotgun (WGS) entry which is preliminary data.</text>
</comment>
<name>A0ABP2KH05_STRVE</name>
<gene>
    <name evidence="1" type="ORF">HMPREF9425_1466</name>
</gene>
<accession>A0ABP2KH05</accession>
<reference evidence="1 2" key="1">
    <citation type="submission" date="2011-01" db="EMBL/GenBank/DDBJ databases">
        <authorList>
            <person name="Muzny D."/>
            <person name="Qin X."/>
            <person name="Buhay C."/>
            <person name="Dugan-Rocha S."/>
            <person name="Ding Y."/>
            <person name="Chen G."/>
            <person name="Hawes A."/>
            <person name="Holder M."/>
            <person name="Jhangiani S."/>
            <person name="Johnson A."/>
            <person name="Khan Z."/>
            <person name="Li Z."/>
            <person name="Liu W."/>
            <person name="Liu X."/>
            <person name="Perez L."/>
            <person name="Shen H."/>
            <person name="Wang Q."/>
            <person name="Watt J."/>
            <person name="Xi L."/>
            <person name="Xin Y."/>
            <person name="Zhou J."/>
            <person name="Deng J."/>
            <person name="Jiang H."/>
            <person name="Liu Y."/>
            <person name="Qu J."/>
            <person name="Song X.-Z."/>
            <person name="Zhang L."/>
            <person name="Villasana D."/>
            <person name="Johnson A."/>
            <person name="Liu J."/>
            <person name="Liyanage D."/>
            <person name="Lorensuhewa L."/>
            <person name="Robinson T."/>
            <person name="Song A."/>
            <person name="Song B.-B."/>
            <person name="Dinh H."/>
            <person name="Thornton R."/>
            <person name="Coyle M."/>
            <person name="Francisco L."/>
            <person name="Jackson L."/>
            <person name="Javaid M."/>
            <person name="Korchina V."/>
            <person name="Kovar C."/>
            <person name="Mata R."/>
            <person name="Mathew T."/>
            <person name="Ngo R."/>
            <person name="Nguyen L."/>
            <person name="Nguyen N."/>
            <person name="Okwuonu G."/>
            <person name="Ongeri F."/>
            <person name="Pham C."/>
            <person name="Simmons D."/>
            <person name="Wilczek-Boney K."/>
            <person name="Hale W."/>
            <person name="Jakkamsetti A."/>
            <person name="Pham P."/>
            <person name="Ruth R."/>
            <person name="San Lucas F."/>
            <person name="Warren J."/>
            <person name="Zhang J."/>
            <person name="Zhao Z."/>
            <person name="Zhou C."/>
            <person name="Zhu D."/>
            <person name="Lee S."/>
            <person name="Bess C."/>
            <person name="Blankenburg K."/>
            <person name="Forbes L."/>
            <person name="Fu Q."/>
            <person name="Gubbala S."/>
            <person name="Hirani K."/>
            <person name="Jayaseelan J.C."/>
            <person name="Lara F."/>
            <person name="Munidasa M."/>
            <person name="Palculict T."/>
            <person name="Patil S."/>
            <person name="Pu L.-L."/>
            <person name="Saada N."/>
            <person name="Tang L."/>
            <person name="Weissenberger G."/>
            <person name="Zhu Y."/>
            <person name="Hemphill L."/>
            <person name="Shang Y."/>
            <person name="Youmans B."/>
            <person name="Ayvaz T."/>
            <person name="Ross M."/>
            <person name="Santibanez J."/>
            <person name="Aqrawi P."/>
            <person name="Gross S."/>
            <person name="Joshi V."/>
            <person name="Fowler G."/>
            <person name="Nazareth L."/>
            <person name="Reid J."/>
            <person name="Worley K."/>
            <person name="Petrosino J."/>
            <person name="Highlander S."/>
            <person name="Gibbs R."/>
        </authorList>
    </citation>
    <scope>NUCLEOTIDE SEQUENCE [LARGE SCALE GENOMIC DNA]</scope>
    <source>
        <strain evidence="1 2">ATCC 49124</strain>
    </source>
</reference>
<proteinExistence type="predicted"/>
<sequence>MIEFNIHKFNKAVSGLKSGTVFSFYENGQIDFWHFSAKIGVSMKKGTFMNETEWLDYFETINNCKLIEEEIQQSKANSEFIASEPVAENSQPQV</sequence>
<dbReference type="Proteomes" id="UP000003697">
    <property type="component" value="Unassembled WGS sequence"/>
</dbReference>
<dbReference type="EMBL" id="AEVI01000071">
    <property type="protein sequence ID" value="EFX95564.1"/>
    <property type="molecule type" value="Genomic_DNA"/>
</dbReference>
<organism evidence="1 2">
    <name type="scientific">Streptococcus vestibularis ATCC 49124</name>
    <dbReference type="NCBI Taxonomy" id="889206"/>
    <lineage>
        <taxon>Bacteria</taxon>
        <taxon>Bacillati</taxon>
        <taxon>Bacillota</taxon>
        <taxon>Bacilli</taxon>
        <taxon>Lactobacillales</taxon>
        <taxon>Streptococcaceae</taxon>
        <taxon>Streptococcus</taxon>
    </lineage>
</organism>
<protein>
    <submittedName>
        <fullName evidence="1">Uncharacterized protein</fullName>
    </submittedName>
</protein>
<evidence type="ECO:0000313" key="2">
    <source>
        <dbReference type="Proteomes" id="UP000003697"/>
    </source>
</evidence>
<keyword evidence="2" id="KW-1185">Reference proteome</keyword>